<dbReference type="EMBL" id="CP071517">
    <property type="protein sequence ID" value="QSX74088.1"/>
    <property type="molecule type" value="Genomic_DNA"/>
</dbReference>
<proteinExistence type="predicted"/>
<feature type="signal peptide" evidence="2">
    <location>
        <begin position="1"/>
        <end position="22"/>
    </location>
</feature>
<evidence type="ECO:0000256" key="2">
    <source>
        <dbReference type="SAM" id="SignalP"/>
    </source>
</evidence>
<dbReference type="PROSITE" id="PS51257">
    <property type="entry name" value="PROKAR_LIPOPROTEIN"/>
    <property type="match status" value="1"/>
</dbReference>
<evidence type="ECO:0000313" key="4">
    <source>
        <dbReference type="Proteomes" id="UP000663400"/>
    </source>
</evidence>
<keyword evidence="2" id="KW-0732">Signal</keyword>
<feature type="region of interest" description="Disordered" evidence="1">
    <location>
        <begin position="146"/>
        <end position="186"/>
    </location>
</feature>
<protein>
    <recommendedName>
        <fullName evidence="5">Lipoprotein</fullName>
    </recommendedName>
</protein>
<reference evidence="3 4" key="1">
    <citation type="submission" date="2021-02" db="EMBL/GenBank/DDBJ databases">
        <title>Lysobacter arenosi sp. nov., isolated from soil of gangwondo yeongwol, south Korea.</title>
        <authorList>
            <person name="Kim K.R."/>
            <person name="Kim K.H."/>
            <person name="Jeon C.O."/>
        </authorList>
    </citation>
    <scope>NUCLEOTIDE SEQUENCE [LARGE SCALE GENOMIC DNA]</scope>
    <source>
        <strain evidence="3 4">R7</strain>
    </source>
</reference>
<gene>
    <name evidence="3" type="ORF">HIV01_012815</name>
</gene>
<name>A0ABX7R7J5_9GAMM</name>
<dbReference type="RefSeq" id="WP_200607676.1">
    <property type="nucleotide sequence ID" value="NZ_CP071517.1"/>
</dbReference>
<feature type="chain" id="PRO_5046523482" description="Lipoprotein" evidence="2">
    <location>
        <begin position="23"/>
        <end position="186"/>
    </location>
</feature>
<keyword evidence="4" id="KW-1185">Reference proteome</keyword>
<sequence length="186" mass="19039">MRRVLLSLIPLLLLLAGCSSTSQLVTGTPRPPIDPSQVRIYFTPPPGGYEEIAQLETASGGFTYGEQNKLNDVINNLRIEAAKLGANGVLFVGSENSYGGSSIGVGAGGGSYGGYRGGNFSSGGIGVSISPTKKFAHGVAIYVANPPPPEQMPAMPQPQGTPPQGMPPQGTQPPATPPQGTPPKGK</sequence>
<organism evidence="3 4">
    <name type="scientific">Lysobacter arenosi</name>
    <dbReference type="NCBI Taxonomy" id="2795387"/>
    <lineage>
        <taxon>Bacteria</taxon>
        <taxon>Pseudomonadati</taxon>
        <taxon>Pseudomonadota</taxon>
        <taxon>Gammaproteobacteria</taxon>
        <taxon>Lysobacterales</taxon>
        <taxon>Lysobacteraceae</taxon>
        <taxon>Lysobacter</taxon>
    </lineage>
</organism>
<evidence type="ECO:0000256" key="1">
    <source>
        <dbReference type="SAM" id="MobiDB-lite"/>
    </source>
</evidence>
<dbReference type="Proteomes" id="UP000663400">
    <property type="component" value="Chromosome"/>
</dbReference>
<evidence type="ECO:0008006" key="5">
    <source>
        <dbReference type="Google" id="ProtNLM"/>
    </source>
</evidence>
<accession>A0ABX7R7J5</accession>
<evidence type="ECO:0000313" key="3">
    <source>
        <dbReference type="EMBL" id="QSX74088.1"/>
    </source>
</evidence>